<feature type="compositionally biased region" description="Polar residues" evidence="9">
    <location>
        <begin position="519"/>
        <end position="531"/>
    </location>
</feature>
<evidence type="ECO:0000256" key="6">
    <source>
        <dbReference type="ARBA" id="ARBA00022771"/>
    </source>
</evidence>
<dbReference type="InterPro" id="IPR031127">
    <property type="entry name" value="E3_UB_ligase_RBR"/>
</dbReference>
<dbReference type="PANTHER" id="PTHR11685">
    <property type="entry name" value="RBR FAMILY RING FINGER AND IBR DOMAIN-CONTAINING"/>
    <property type="match status" value="1"/>
</dbReference>
<feature type="domain" description="RING-type" evidence="10">
    <location>
        <begin position="185"/>
        <end position="390"/>
    </location>
</feature>
<evidence type="ECO:0000256" key="4">
    <source>
        <dbReference type="ARBA" id="ARBA00022723"/>
    </source>
</evidence>
<evidence type="ECO:0000256" key="8">
    <source>
        <dbReference type="ARBA" id="ARBA00022833"/>
    </source>
</evidence>
<dbReference type="GO" id="GO:0008270">
    <property type="term" value="F:zinc ion binding"/>
    <property type="evidence" value="ECO:0007669"/>
    <property type="project" value="UniProtKB-KW"/>
</dbReference>
<feature type="compositionally biased region" description="Low complexity" evidence="9">
    <location>
        <begin position="661"/>
        <end position="680"/>
    </location>
</feature>
<proteinExistence type="predicted"/>
<comment type="catalytic activity">
    <reaction evidence="1">
        <text>[E2 ubiquitin-conjugating enzyme]-S-ubiquitinyl-L-cysteine + [acceptor protein]-L-lysine = [E2 ubiquitin-conjugating enzyme]-L-cysteine + [acceptor protein]-N(6)-ubiquitinyl-L-lysine.</text>
        <dbReference type="EC" id="2.3.2.31"/>
    </reaction>
</comment>
<dbReference type="InterPro" id="IPR002867">
    <property type="entry name" value="IBR_dom"/>
</dbReference>
<dbReference type="PROSITE" id="PS51873">
    <property type="entry name" value="TRIAD"/>
    <property type="match status" value="1"/>
</dbReference>
<dbReference type="Gene3D" id="1.20.120.1750">
    <property type="match status" value="1"/>
</dbReference>
<feature type="region of interest" description="Disordered" evidence="9">
    <location>
        <begin position="442"/>
        <end position="464"/>
    </location>
</feature>
<protein>
    <recommendedName>
        <fullName evidence="2">RBR-type E3 ubiquitin transferase</fullName>
        <ecNumber evidence="2">2.3.2.31</ecNumber>
    </recommendedName>
</protein>
<organism evidence="11 12">
    <name type="scientific">Armillaria ostoyae</name>
    <name type="common">Armillaria root rot fungus</name>
    <dbReference type="NCBI Taxonomy" id="47428"/>
    <lineage>
        <taxon>Eukaryota</taxon>
        <taxon>Fungi</taxon>
        <taxon>Dikarya</taxon>
        <taxon>Basidiomycota</taxon>
        <taxon>Agaricomycotina</taxon>
        <taxon>Agaricomycetes</taxon>
        <taxon>Agaricomycetidae</taxon>
        <taxon>Agaricales</taxon>
        <taxon>Marasmiineae</taxon>
        <taxon>Physalacriaceae</taxon>
        <taxon>Armillaria</taxon>
    </lineage>
</organism>
<dbReference type="OMA" id="CSCTTIT"/>
<feature type="region of interest" description="Disordered" evidence="9">
    <location>
        <begin position="500"/>
        <end position="584"/>
    </location>
</feature>
<dbReference type="Gene3D" id="3.30.40.10">
    <property type="entry name" value="Zinc/RING finger domain, C3HC4 (zinc finger)"/>
    <property type="match status" value="1"/>
</dbReference>
<dbReference type="EMBL" id="FUEG01000001">
    <property type="protein sequence ID" value="SJK98570.1"/>
    <property type="molecule type" value="Genomic_DNA"/>
</dbReference>
<evidence type="ECO:0000256" key="7">
    <source>
        <dbReference type="ARBA" id="ARBA00022786"/>
    </source>
</evidence>
<sequence length="701" mass="77956">MTRFGPFVRILQKDGPVPIFEDVASSSQLRPLMDFHDHIPDILAGRFSFEEVTQFLDEQAQRHSHVPMSDEDVALRLFAEDARDNLLRFGQFGHAPLPEPLVEQLFHDWEPPRFRDRIREAAAPLPNRQRQRAIRNFNHPFGREMPEDLQFNPFPVWHEAPRRQFRPVIPAASSSRGGRNFGESISSNCSVCLDNIEGHVITAPCGHTYDAACMEVLISAATKDESLFPPKCCRDPIPIESVQSHIDATVLATFKEKSIEFSTPIRVYCSNPKCSRFLGPKNDGKSPSAPLTCSCTTITCNSCRGNIANGDVLSHSCASDALEQEVRALADKKKWATCPGCSNLVELSIGCSHMTCRCGTQFCYHCNAKWGACDCAGRTMLEGHGLIPVRGEAIDNWFMPFFAPPPGRRLPTRAPPVMGGVAPLTRQNLDQMNLRNRNDRLRSTDTLPTLPPLPPHQPVHRARRYSTVTESSGPDRHNNMFMAHPRADLGPIRVHIDRGMPNPPPTHNTAAGRWGQMSPGMNHTSRSSNYESLLRPTPAENPPNPVTTRPPRPPRPDYPPRPNWFQAPQPDRMQGAGTRSSPIILDDDGDAVMSTPPPAIPPFLHNANIPLQNFGGIGPFQHAIRRDGELNVNVDENPFATNLRRPWEEPSMPGFPPPRQSSSVRLTPSSSTAATTGARTPFDRRPFLEPRTVVQPPNGPW</sequence>
<name>A0A284QQ61_ARMOS</name>
<evidence type="ECO:0000256" key="5">
    <source>
        <dbReference type="ARBA" id="ARBA00022737"/>
    </source>
</evidence>
<reference evidence="12" key="1">
    <citation type="journal article" date="2017" name="Nat. Ecol. Evol.">
        <title>Genome expansion and lineage-specific genetic innovations in the forest pathogenic fungi Armillaria.</title>
        <authorList>
            <person name="Sipos G."/>
            <person name="Prasanna A.N."/>
            <person name="Walter M.C."/>
            <person name="O'Connor E."/>
            <person name="Balint B."/>
            <person name="Krizsan K."/>
            <person name="Kiss B."/>
            <person name="Hess J."/>
            <person name="Varga T."/>
            <person name="Slot J."/>
            <person name="Riley R."/>
            <person name="Boka B."/>
            <person name="Rigling D."/>
            <person name="Barry K."/>
            <person name="Lee J."/>
            <person name="Mihaltcheva S."/>
            <person name="LaButti K."/>
            <person name="Lipzen A."/>
            <person name="Waldron R."/>
            <person name="Moloney N.M."/>
            <person name="Sperisen C."/>
            <person name="Kredics L."/>
            <person name="Vagvoelgyi C."/>
            <person name="Patrignani A."/>
            <person name="Fitzpatrick D."/>
            <person name="Nagy I."/>
            <person name="Doyle S."/>
            <person name="Anderson J.B."/>
            <person name="Grigoriev I.V."/>
            <person name="Gueldener U."/>
            <person name="Muensterkoetter M."/>
            <person name="Nagy L.G."/>
        </authorList>
    </citation>
    <scope>NUCLEOTIDE SEQUENCE [LARGE SCALE GENOMIC DNA]</scope>
    <source>
        <strain evidence="12">C18/9</strain>
    </source>
</reference>
<evidence type="ECO:0000256" key="9">
    <source>
        <dbReference type="SAM" id="MobiDB-lite"/>
    </source>
</evidence>
<keyword evidence="12" id="KW-1185">Reference proteome</keyword>
<dbReference type="GO" id="GO:0061630">
    <property type="term" value="F:ubiquitin protein ligase activity"/>
    <property type="evidence" value="ECO:0007669"/>
    <property type="project" value="UniProtKB-EC"/>
</dbReference>
<keyword evidence="3" id="KW-0808">Transferase</keyword>
<evidence type="ECO:0000259" key="10">
    <source>
        <dbReference type="PROSITE" id="PS51873"/>
    </source>
</evidence>
<keyword evidence="7" id="KW-0833">Ubl conjugation pathway</keyword>
<dbReference type="STRING" id="47428.A0A284QQ61"/>
<dbReference type="OrthoDB" id="9977870at2759"/>
<evidence type="ECO:0000313" key="11">
    <source>
        <dbReference type="EMBL" id="SJK98570.1"/>
    </source>
</evidence>
<dbReference type="InterPro" id="IPR013083">
    <property type="entry name" value="Znf_RING/FYVE/PHD"/>
</dbReference>
<keyword evidence="5" id="KW-0677">Repeat</keyword>
<evidence type="ECO:0000256" key="1">
    <source>
        <dbReference type="ARBA" id="ARBA00001798"/>
    </source>
</evidence>
<keyword evidence="4" id="KW-0479">Metal-binding</keyword>
<feature type="compositionally biased region" description="Pro residues" evidence="9">
    <location>
        <begin position="539"/>
        <end position="562"/>
    </location>
</feature>
<dbReference type="InterPro" id="IPR044066">
    <property type="entry name" value="TRIAD_supradom"/>
</dbReference>
<keyword evidence="6" id="KW-0863">Zinc-finger</keyword>
<accession>A0A284QQ61</accession>
<dbReference type="EC" id="2.3.2.31" evidence="2"/>
<dbReference type="CDD" id="cd22584">
    <property type="entry name" value="Rcat_RBR_unk"/>
    <property type="match status" value="1"/>
</dbReference>
<evidence type="ECO:0000256" key="3">
    <source>
        <dbReference type="ARBA" id="ARBA00022679"/>
    </source>
</evidence>
<dbReference type="SUPFAM" id="SSF57850">
    <property type="entry name" value="RING/U-box"/>
    <property type="match status" value="2"/>
</dbReference>
<dbReference type="Proteomes" id="UP000219338">
    <property type="component" value="Unassembled WGS sequence"/>
</dbReference>
<dbReference type="Pfam" id="PF01485">
    <property type="entry name" value="IBR"/>
    <property type="match status" value="2"/>
</dbReference>
<evidence type="ECO:0000313" key="12">
    <source>
        <dbReference type="Proteomes" id="UP000219338"/>
    </source>
</evidence>
<dbReference type="AlphaFoldDB" id="A0A284QQ61"/>
<gene>
    <name evidence="11" type="ORF">ARMOST_01838</name>
</gene>
<evidence type="ECO:0000256" key="2">
    <source>
        <dbReference type="ARBA" id="ARBA00012251"/>
    </source>
</evidence>
<feature type="region of interest" description="Disordered" evidence="9">
    <location>
        <begin position="643"/>
        <end position="701"/>
    </location>
</feature>
<keyword evidence="8" id="KW-0862">Zinc</keyword>
<dbReference type="GO" id="GO:0016567">
    <property type="term" value="P:protein ubiquitination"/>
    <property type="evidence" value="ECO:0007669"/>
    <property type="project" value="InterPro"/>
</dbReference>